<keyword evidence="1" id="KW-0067">ATP-binding</keyword>
<evidence type="ECO:0000313" key="3">
    <source>
        <dbReference type="EMBL" id="KAJ1373419.1"/>
    </source>
</evidence>
<dbReference type="InterPro" id="IPR010339">
    <property type="entry name" value="TIP49_P-loop"/>
</dbReference>
<dbReference type="GO" id="GO:0005524">
    <property type="term" value="F:ATP binding"/>
    <property type="evidence" value="ECO:0007669"/>
    <property type="project" value="UniProtKB-KW"/>
</dbReference>
<dbReference type="GO" id="GO:0016787">
    <property type="term" value="F:hydrolase activity"/>
    <property type="evidence" value="ECO:0007669"/>
    <property type="project" value="UniProtKB-KW"/>
</dbReference>
<dbReference type="GO" id="GO:0003678">
    <property type="term" value="F:DNA helicase activity"/>
    <property type="evidence" value="ECO:0007669"/>
    <property type="project" value="UniProtKB-EC"/>
</dbReference>
<sequence length="98" mass="10977">MGSELSPLLIMVTNKERGVVRGTDVTANCCLTYDLVDRLNGIATKPYTSDEIGKILSLRADEEGVRSQKDAISAAYKMFYDTKEDEIYLTKNSDKFLM</sequence>
<gene>
    <name evidence="3" type="primary">TIP49</name>
    <name evidence="3" type="ORF">KIN20_035810</name>
</gene>
<dbReference type="Pfam" id="PF06068">
    <property type="entry name" value="TIP49"/>
    <property type="match status" value="1"/>
</dbReference>
<keyword evidence="1" id="KW-0378">Hydrolase</keyword>
<keyword evidence="1" id="KW-0804">Transcription</keyword>
<dbReference type="InterPro" id="IPR027238">
    <property type="entry name" value="RuvB-like"/>
</dbReference>
<dbReference type="Proteomes" id="UP001196413">
    <property type="component" value="Unassembled WGS sequence"/>
</dbReference>
<keyword evidence="1" id="KW-0347">Helicase</keyword>
<evidence type="ECO:0000259" key="2">
    <source>
        <dbReference type="Pfam" id="PF06068"/>
    </source>
</evidence>
<keyword evidence="4" id="KW-1185">Reference proteome</keyword>
<reference evidence="3" key="1">
    <citation type="submission" date="2021-06" db="EMBL/GenBank/DDBJ databases">
        <title>Parelaphostrongylus tenuis whole genome reference sequence.</title>
        <authorList>
            <person name="Garwood T.J."/>
            <person name="Larsen P.A."/>
            <person name="Fountain-Jones N.M."/>
            <person name="Garbe J.R."/>
            <person name="Macchietto M.G."/>
            <person name="Kania S.A."/>
            <person name="Gerhold R.W."/>
            <person name="Richards J.E."/>
            <person name="Wolf T.M."/>
        </authorList>
    </citation>
    <scope>NUCLEOTIDE SEQUENCE</scope>
    <source>
        <strain evidence="3">MNPRO001-30</strain>
        <tissue evidence="3">Meninges</tissue>
    </source>
</reference>
<evidence type="ECO:0000256" key="1">
    <source>
        <dbReference type="RuleBase" id="RU363048"/>
    </source>
</evidence>
<keyword evidence="1" id="KW-0547">Nucleotide-binding</keyword>
<keyword evidence="1" id="KW-0805">Transcription regulation</keyword>
<dbReference type="PANTHER" id="PTHR11093">
    <property type="entry name" value="RUVB-RELATED REPTIN AND PONTIN"/>
    <property type="match status" value="1"/>
</dbReference>
<comment type="similarity">
    <text evidence="1">Belongs to the RuvB family.</text>
</comment>
<accession>A0AAD5RC07</accession>
<dbReference type="EMBL" id="JAHQIW010007283">
    <property type="protein sequence ID" value="KAJ1373419.1"/>
    <property type="molecule type" value="Genomic_DNA"/>
</dbReference>
<comment type="catalytic activity">
    <reaction evidence="1">
        <text>ATP + H2O = ADP + phosphate + H(+)</text>
        <dbReference type="Rhea" id="RHEA:13065"/>
        <dbReference type="ChEBI" id="CHEBI:15377"/>
        <dbReference type="ChEBI" id="CHEBI:15378"/>
        <dbReference type="ChEBI" id="CHEBI:30616"/>
        <dbReference type="ChEBI" id="CHEBI:43474"/>
        <dbReference type="ChEBI" id="CHEBI:456216"/>
        <dbReference type="EC" id="3.6.4.12"/>
    </reaction>
</comment>
<name>A0AAD5RC07_PARTN</name>
<comment type="caution">
    <text evidence="3">The sequence shown here is derived from an EMBL/GenBank/DDBJ whole genome shotgun (WGS) entry which is preliminary data.</text>
</comment>
<dbReference type="Gene3D" id="3.40.50.300">
    <property type="entry name" value="P-loop containing nucleotide triphosphate hydrolases"/>
    <property type="match status" value="1"/>
</dbReference>
<dbReference type="EC" id="3.6.4.12" evidence="1"/>
<dbReference type="InterPro" id="IPR027417">
    <property type="entry name" value="P-loop_NTPase"/>
</dbReference>
<organism evidence="3 4">
    <name type="scientific">Parelaphostrongylus tenuis</name>
    <name type="common">Meningeal worm</name>
    <dbReference type="NCBI Taxonomy" id="148309"/>
    <lineage>
        <taxon>Eukaryota</taxon>
        <taxon>Metazoa</taxon>
        <taxon>Ecdysozoa</taxon>
        <taxon>Nematoda</taxon>
        <taxon>Chromadorea</taxon>
        <taxon>Rhabditida</taxon>
        <taxon>Rhabditina</taxon>
        <taxon>Rhabditomorpha</taxon>
        <taxon>Strongyloidea</taxon>
        <taxon>Metastrongylidae</taxon>
        <taxon>Parelaphostrongylus</taxon>
    </lineage>
</organism>
<keyword evidence="1" id="KW-0539">Nucleus</keyword>
<evidence type="ECO:0000313" key="4">
    <source>
        <dbReference type="Proteomes" id="UP001196413"/>
    </source>
</evidence>
<feature type="domain" description="TIP49 P-loop" evidence="2">
    <location>
        <begin position="2"/>
        <end position="49"/>
    </location>
</feature>
<protein>
    <recommendedName>
        <fullName evidence="1">RuvB-like helicase</fullName>
        <ecNumber evidence="1">3.6.4.12</ecNumber>
    </recommendedName>
</protein>
<dbReference type="AlphaFoldDB" id="A0AAD5RC07"/>
<proteinExistence type="inferred from homology"/>